<keyword evidence="2" id="KW-1185">Reference proteome</keyword>
<accession>A0A2Z3YW41</accession>
<evidence type="ECO:0000313" key="1">
    <source>
        <dbReference type="EMBL" id="AWT25623.1"/>
    </source>
</evidence>
<dbReference type="STRING" id="1737425.GCA_900049755_00479"/>
<dbReference type="Proteomes" id="UP000247696">
    <property type="component" value="Chromosome"/>
</dbReference>
<dbReference type="OrthoDB" id="4426339at2"/>
<evidence type="ECO:0000313" key="2">
    <source>
        <dbReference type="Proteomes" id="UP000247696"/>
    </source>
</evidence>
<name>A0A2Z3YW41_9CORY</name>
<dbReference type="EMBL" id="CP024988">
    <property type="protein sequence ID" value="AWT25623.1"/>
    <property type="molecule type" value="Genomic_DNA"/>
</dbReference>
<proteinExistence type="predicted"/>
<dbReference type="Gene3D" id="3.40.50.720">
    <property type="entry name" value="NAD(P)-binding Rossmann-like Domain"/>
    <property type="match status" value="1"/>
</dbReference>
<evidence type="ECO:0008006" key="3">
    <source>
        <dbReference type="Google" id="ProtNLM"/>
    </source>
</evidence>
<organism evidence="1 2">
    <name type="scientific">Corynebacterium provencense</name>
    <dbReference type="NCBI Taxonomy" id="1737425"/>
    <lineage>
        <taxon>Bacteria</taxon>
        <taxon>Bacillati</taxon>
        <taxon>Actinomycetota</taxon>
        <taxon>Actinomycetes</taxon>
        <taxon>Mycobacteriales</taxon>
        <taxon>Corynebacteriaceae</taxon>
        <taxon>Corynebacterium</taxon>
    </lineage>
</organism>
<reference evidence="2" key="1">
    <citation type="submission" date="2017-11" db="EMBL/GenBank/DDBJ databases">
        <title>Otitis media/interna in a cat caused by the recently described species Corynebacterium provencense.</title>
        <authorList>
            <person name="Kittl S."/>
            <person name="Brodard I."/>
            <person name="Rychener L."/>
            <person name="Jores J."/>
            <person name="Roosje P."/>
            <person name="Gobeli Brawand S."/>
        </authorList>
    </citation>
    <scope>NUCLEOTIDE SEQUENCE [LARGE SCALE GENOMIC DNA]</scope>
    <source>
        <strain evidence="2">17KM38</strain>
    </source>
</reference>
<dbReference type="AlphaFoldDB" id="A0A2Z3YW41"/>
<protein>
    <recommendedName>
        <fullName evidence="3">Bacteriocin biosynthesis cyclodehydratase domain-containing protein</fullName>
    </recommendedName>
</protein>
<dbReference type="KEGG" id="cpre:Csp1_08140"/>
<gene>
    <name evidence="1" type="ORF">Csp1_08140</name>
</gene>
<sequence length="297" mass="32257">MTGCQRPGKQRQPHLLLQLREGTDLILRTRSHLQFGTVPAHSLVLGLPEEVSVDQVHQVMRELRRPMSEETVHRLLGYCGIPAVHARGIVEELLVAGILHRRPARFHSTVHVLGPAIHARAVLRHLRRLDIPSSPISPTNPAFGRLSPSDLVVMAGMLFPPADISYRLMDLGVPHLTCGVVDARVSVGPLVLPGVTGCLACLDAAALTEDGRWRTVRDQCIDGRTPTADRLVEFTAGMVAGLVREVLAARRQNSAQQTEWTVPGPLTGRSYFDPLTLQVGMTALSRHPGCAACAVSP</sequence>